<dbReference type="HOGENOM" id="CLU_1798090_0_0_1"/>
<dbReference type="GO" id="GO:0008343">
    <property type="term" value="P:adult feeding behavior"/>
    <property type="evidence" value="ECO:0007669"/>
    <property type="project" value="EnsemblMetazoa"/>
</dbReference>
<name>B4IS21_DROPE</name>
<dbReference type="GO" id="GO:0000122">
    <property type="term" value="P:negative regulation of transcription by RNA polymerase II"/>
    <property type="evidence" value="ECO:0007669"/>
    <property type="project" value="EnsemblMetazoa"/>
</dbReference>
<sequence length="138" mass="15073">ERLSGHGSLGLSSSSAAYTTHSGGHTGRSGPATGHSGHSGTHGSAATMHHQSLQSDFQPPYFPPPFHHSTQSPPQQQNLCALEYWGADRYNQPLSSLQHAPLHQYNLPVGLRSTRDQLGIHRTHREALTQRHVESYPN</sequence>
<protein>
    <submittedName>
        <fullName evidence="2">GL20666</fullName>
    </submittedName>
</protein>
<dbReference type="EMBL" id="CH697562">
    <property type="protein sequence ID" value="EDW40020.1"/>
    <property type="molecule type" value="Genomic_DNA"/>
</dbReference>
<dbReference type="eggNOG" id="KOG3811">
    <property type="taxonomic scope" value="Eukaryota"/>
</dbReference>
<evidence type="ECO:0000313" key="2">
    <source>
        <dbReference type="EMBL" id="EDW40020.1"/>
    </source>
</evidence>
<dbReference type="GO" id="GO:0048728">
    <property type="term" value="P:proboscis development"/>
    <property type="evidence" value="ECO:0007669"/>
    <property type="project" value="EnsemblMetazoa"/>
</dbReference>
<dbReference type="GO" id="GO:0043565">
    <property type="term" value="F:sequence-specific DNA binding"/>
    <property type="evidence" value="ECO:0007669"/>
    <property type="project" value="EnsemblMetazoa"/>
</dbReference>
<dbReference type="GO" id="GO:0045187">
    <property type="term" value="P:regulation of circadian sleep/wake cycle, sleep"/>
    <property type="evidence" value="ECO:0007669"/>
    <property type="project" value="EnsemblMetazoa"/>
</dbReference>
<feature type="region of interest" description="Disordered" evidence="1">
    <location>
        <begin position="1"/>
        <end position="75"/>
    </location>
</feature>
<feature type="non-terminal residue" evidence="2">
    <location>
        <position position="1"/>
    </location>
</feature>
<dbReference type="GO" id="GO:0016348">
    <property type="term" value="P:imaginal disc-derived leg joint morphogenesis"/>
    <property type="evidence" value="ECO:0007669"/>
    <property type="project" value="EnsemblMetazoa"/>
</dbReference>
<evidence type="ECO:0000313" key="3">
    <source>
        <dbReference type="Proteomes" id="UP000008744"/>
    </source>
</evidence>
<keyword evidence="3" id="KW-1185">Reference proteome</keyword>
<gene>
    <name evidence="2" type="primary">Dper\GL20666</name>
    <name evidence="2" type="ORF">Dper_GL20666</name>
</gene>
<dbReference type="GO" id="GO:0008049">
    <property type="term" value="P:male courtship behavior"/>
    <property type="evidence" value="ECO:0007669"/>
    <property type="project" value="EnsemblMetazoa"/>
</dbReference>
<dbReference type="Proteomes" id="UP000008744">
    <property type="component" value="Unassembled WGS sequence"/>
</dbReference>
<dbReference type="AlphaFoldDB" id="B4IS21"/>
<accession>B4IS21</accession>
<dbReference type="GO" id="GO:0005634">
    <property type="term" value="C:nucleus"/>
    <property type="evidence" value="ECO:0007669"/>
    <property type="project" value="EnsemblMetazoa"/>
</dbReference>
<dbReference type="GO" id="GO:0007485">
    <property type="term" value="P:imaginal disc-derived male genitalia development"/>
    <property type="evidence" value="ECO:0007669"/>
    <property type="project" value="EnsemblMetazoa"/>
</dbReference>
<dbReference type="OrthoDB" id="6252992at2759"/>
<feature type="compositionally biased region" description="Low complexity" evidence="1">
    <location>
        <begin position="1"/>
        <end position="47"/>
    </location>
</feature>
<dbReference type="GO" id="GO:0002121">
    <property type="term" value="P:inter-male aggressive behavior"/>
    <property type="evidence" value="ECO:0007669"/>
    <property type="project" value="EnsemblMetazoa"/>
</dbReference>
<reference evidence="2 3" key="1">
    <citation type="journal article" date="2007" name="Nature">
        <title>Evolution of genes and genomes on the Drosophila phylogeny.</title>
        <authorList>
            <consortium name="Drosophila 12 Genomes Consortium"/>
            <person name="Clark A.G."/>
            <person name="Eisen M.B."/>
            <person name="Smith D.R."/>
            <person name="Bergman C.M."/>
            <person name="Oliver B."/>
            <person name="Markow T.A."/>
            <person name="Kaufman T.C."/>
            <person name="Kellis M."/>
            <person name="Gelbart W."/>
            <person name="Iyer V.N."/>
            <person name="Pollard D.A."/>
            <person name="Sackton T.B."/>
            <person name="Larracuente A.M."/>
            <person name="Singh N.D."/>
            <person name="Abad J.P."/>
            <person name="Abt D.N."/>
            <person name="Adryan B."/>
            <person name="Aguade M."/>
            <person name="Akashi H."/>
            <person name="Anderson W.W."/>
            <person name="Aquadro C.F."/>
            <person name="Ardell D.H."/>
            <person name="Arguello R."/>
            <person name="Artieri C.G."/>
            <person name="Barbash D.A."/>
            <person name="Barker D."/>
            <person name="Barsanti P."/>
            <person name="Batterham P."/>
            <person name="Batzoglou S."/>
            <person name="Begun D."/>
            <person name="Bhutkar A."/>
            <person name="Blanco E."/>
            <person name="Bosak S.A."/>
            <person name="Bradley R.K."/>
            <person name="Brand A.D."/>
            <person name="Brent M.R."/>
            <person name="Brooks A.N."/>
            <person name="Brown R.H."/>
            <person name="Butlin R.K."/>
            <person name="Caggese C."/>
            <person name="Calvi B.R."/>
            <person name="Bernardo de Carvalho A."/>
            <person name="Caspi A."/>
            <person name="Castrezana S."/>
            <person name="Celniker S.E."/>
            <person name="Chang J.L."/>
            <person name="Chapple C."/>
            <person name="Chatterji S."/>
            <person name="Chinwalla A."/>
            <person name="Civetta A."/>
            <person name="Clifton S.W."/>
            <person name="Comeron J.M."/>
            <person name="Costello J.C."/>
            <person name="Coyne J.A."/>
            <person name="Daub J."/>
            <person name="David R.G."/>
            <person name="Delcher A.L."/>
            <person name="Delehaunty K."/>
            <person name="Do C.B."/>
            <person name="Ebling H."/>
            <person name="Edwards K."/>
            <person name="Eickbush T."/>
            <person name="Evans J.D."/>
            <person name="Filipski A."/>
            <person name="Findeiss S."/>
            <person name="Freyhult E."/>
            <person name="Fulton L."/>
            <person name="Fulton R."/>
            <person name="Garcia A.C."/>
            <person name="Gardiner A."/>
            <person name="Garfield D.A."/>
            <person name="Garvin B.E."/>
            <person name="Gibson G."/>
            <person name="Gilbert D."/>
            <person name="Gnerre S."/>
            <person name="Godfrey J."/>
            <person name="Good R."/>
            <person name="Gotea V."/>
            <person name="Gravely B."/>
            <person name="Greenberg A.J."/>
            <person name="Griffiths-Jones S."/>
            <person name="Gross S."/>
            <person name="Guigo R."/>
            <person name="Gustafson E.A."/>
            <person name="Haerty W."/>
            <person name="Hahn M.W."/>
            <person name="Halligan D.L."/>
            <person name="Halpern A.L."/>
            <person name="Halter G.M."/>
            <person name="Han M.V."/>
            <person name="Heger A."/>
            <person name="Hillier L."/>
            <person name="Hinrichs A.S."/>
            <person name="Holmes I."/>
            <person name="Hoskins R.A."/>
            <person name="Hubisz M.J."/>
            <person name="Hultmark D."/>
            <person name="Huntley M.A."/>
            <person name="Jaffe D.B."/>
            <person name="Jagadeeshan S."/>
            <person name="Jeck W.R."/>
            <person name="Johnson J."/>
            <person name="Jones C.D."/>
            <person name="Jordan W.C."/>
            <person name="Karpen G.H."/>
            <person name="Kataoka E."/>
            <person name="Keightley P.D."/>
            <person name="Kheradpour P."/>
            <person name="Kirkness E.F."/>
            <person name="Koerich L.B."/>
            <person name="Kristiansen K."/>
            <person name="Kudrna D."/>
            <person name="Kulathinal R.J."/>
            <person name="Kumar S."/>
            <person name="Kwok R."/>
            <person name="Lander E."/>
            <person name="Langley C.H."/>
            <person name="Lapoint R."/>
            <person name="Lazzaro B.P."/>
            <person name="Lee S.J."/>
            <person name="Levesque L."/>
            <person name="Li R."/>
            <person name="Lin C.F."/>
            <person name="Lin M.F."/>
            <person name="Lindblad-Toh K."/>
            <person name="Llopart A."/>
            <person name="Long M."/>
            <person name="Low L."/>
            <person name="Lozovsky E."/>
            <person name="Lu J."/>
            <person name="Luo M."/>
            <person name="Machado C.A."/>
            <person name="Makalowski W."/>
            <person name="Marzo M."/>
            <person name="Matsuda M."/>
            <person name="Matzkin L."/>
            <person name="McAllister B."/>
            <person name="McBride C.S."/>
            <person name="McKernan B."/>
            <person name="McKernan K."/>
            <person name="Mendez-Lago M."/>
            <person name="Minx P."/>
            <person name="Mollenhauer M.U."/>
            <person name="Montooth K."/>
            <person name="Mount S.M."/>
            <person name="Mu X."/>
            <person name="Myers E."/>
            <person name="Negre B."/>
            <person name="Newfeld S."/>
            <person name="Nielsen R."/>
            <person name="Noor M.A."/>
            <person name="O'Grady P."/>
            <person name="Pachter L."/>
            <person name="Papaceit M."/>
            <person name="Parisi M.J."/>
            <person name="Parisi M."/>
            <person name="Parts L."/>
            <person name="Pedersen J.S."/>
            <person name="Pesole G."/>
            <person name="Phillippy A.M."/>
            <person name="Ponting C.P."/>
            <person name="Pop M."/>
            <person name="Porcelli D."/>
            <person name="Powell J.R."/>
            <person name="Prohaska S."/>
            <person name="Pruitt K."/>
            <person name="Puig M."/>
            <person name="Quesneville H."/>
            <person name="Ram K.R."/>
            <person name="Rand D."/>
            <person name="Rasmussen M.D."/>
            <person name="Reed L.K."/>
            <person name="Reenan R."/>
            <person name="Reily A."/>
            <person name="Remington K.A."/>
            <person name="Rieger T.T."/>
            <person name="Ritchie M.G."/>
            <person name="Robin C."/>
            <person name="Rogers Y.H."/>
            <person name="Rohde C."/>
            <person name="Rozas J."/>
            <person name="Rubenfield M.J."/>
            <person name="Ruiz A."/>
            <person name="Russo S."/>
            <person name="Salzberg S.L."/>
            <person name="Sanchez-Gracia A."/>
            <person name="Saranga D.J."/>
            <person name="Sato H."/>
            <person name="Schaeffer S.W."/>
            <person name="Schatz M.C."/>
            <person name="Schlenke T."/>
            <person name="Schwartz R."/>
            <person name="Segarra C."/>
            <person name="Singh R.S."/>
            <person name="Sirot L."/>
            <person name="Sirota M."/>
            <person name="Sisneros N.B."/>
            <person name="Smith C.D."/>
            <person name="Smith T.F."/>
            <person name="Spieth J."/>
            <person name="Stage D.E."/>
            <person name="Stark A."/>
            <person name="Stephan W."/>
            <person name="Strausberg R.L."/>
            <person name="Strempel S."/>
            <person name="Sturgill D."/>
            <person name="Sutton G."/>
            <person name="Sutton G.G."/>
            <person name="Tao W."/>
            <person name="Teichmann S."/>
            <person name="Tobari Y.N."/>
            <person name="Tomimura Y."/>
            <person name="Tsolas J.M."/>
            <person name="Valente V.L."/>
            <person name="Venter E."/>
            <person name="Venter J.C."/>
            <person name="Vicario S."/>
            <person name="Vieira F.G."/>
            <person name="Vilella A.J."/>
            <person name="Villasante A."/>
            <person name="Walenz B."/>
            <person name="Wang J."/>
            <person name="Wasserman M."/>
            <person name="Watts T."/>
            <person name="Wilson D."/>
            <person name="Wilson R.K."/>
            <person name="Wing R.A."/>
            <person name="Wolfner M.F."/>
            <person name="Wong A."/>
            <person name="Wong G.K."/>
            <person name="Wu C.I."/>
            <person name="Wu G."/>
            <person name="Yamamoto D."/>
            <person name="Yang H.P."/>
            <person name="Yang S.P."/>
            <person name="Yorke J.A."/>
            <person name="Yoshida K."/>
            <person name="Zdobnov E."/>
            <person name="Zhang P."/>
            <person name="Zhang Y."/>
            <person name="Zimin A.V."/>
            <person name="Baldwin J."/>
            <person name="Abdouelleil A."/>
            <person name="Abdulkadir J."/>
            <person name="Abebe A."/>
            <person name="Abera B."/>
            <person name="Abreu J."/>
            <person name="Acer S.C."/>
            <person name="Aftuck L."/>
            <person name="Alexander A."/>
            <person name="An P."/>
            <person name="Anderson E."/>
            <person name="Anderson S."/>
            <person name="Arachi H."/>
            <person name="Azer M."/>
            <person name="Bachantsang P."/>
            <person name="Barry A."/>
            <person name="Bayul T."/>
            <person name="Berlin A."/>
            <person name="Bessette D."/>
            <person name="Bloom T."/>
            <person name="Blye J."/>
            <person name="Boguslavskiy L."/>
            <person name="Bonnet C."/>
            <person name="Boukhgalter B."/>
            <person name="Bourzgui I."/>
            <person name="Brown A."/>
            <person name="Cahill P."/>
            <person name="Channer S."/>
            <person name="Cheshatsang Y."/>
            <person name="Chuda L."/>
            <person name="Citroen M."/>
            <person name="Collymore A."/>
            <person name="Cooke P."/>
            <person name="Costello M."/>
            <person name="D'Aco K."/>
            <person name="Daza R."/>
            <person name="De Haan G."/>
            <person name="DeGray S."/>
            <person name="DeMaso C."/>
            <person name="Dhargay N."/>
            <person name="Dooley K."/>
            <person name="Dooley E."/>
            <person name="Doricent M."/>
            <person name="Dorje P."/>
            <person name="Dorjee K."/>
            <person name="Dupes A."/>
            <person name="Elong R."/>
            <person name="Falk J."/>
            <person name="Farina A."/>
            <person name="Faro S."/>
            <person name="Ferguson D."/>
            <person name="Fisher S."/>
            <person name="Foley C.D."/>
            <person name="Franke A."/>
            <person name="Friedrich D."/>
            <person name="Gadbois L."/>
            <person name="Gearin G."/>
            <person name="Gearin C.R."/>
            <person name="Giannoukos G."/>
            <person name="Goode T."/>
            <person name="Graham J."/>
            <person name="Grandbois E."/>
            <person name="Grewal S."/>
            <person name="Gyaltsen K."/>
            <person name="Hafez N."/>
            <person name="Hagos B."/>
            <person name="Hall J."/>
            <person name="Henson C."/>
            <person name="Hollinger A."/>
            <person name="Honan T."/>
            <person name="Huard M.D."/>
            <person name="Hughes L."/>
            <person name="Hurhula B."/>
            <person name="Husby M.E."/>
            <person name="Kamat A."/>
            <person name="Kanga B."/>
            <person name="Kashin S."/>
            <person name="Khazanovich D."/>
            <person name="Kisner P."/>
            <person name="Lance K."/>
            <person name="Lara M."/>
            <person name="Lee W."/>
            <person name="Lennon N."/>
            <person name="Letendre F."/>
            <person name="LeVine R."/>
            <person name="Lipovsky A."/>
            <person name="Liu X."/>
            <person name="Liu J."/>
            <person name="Liu S."/>
            <person name="Lokyitsang T."/>
            <person name="Lokyitsang Y."/>
            <person name="Lubonja R."/>
            <person name="Lui A."/>
            <person name="MacDonald P."/>
            <person name="Magnisalis V."/>
            <person name="Maru K."/>
            <person name="Matthews C."/>
            <person name="McCusker W."/>
            <person name="McDonough S."/>
            <person name="Mehta T."/>
            <person name="Meldrim J."/>
            <person name="Meneus L."/>
            <person name="Mihai O."/>
            <person name="Mihalev A."/>
            <person name="Mihova T."/>
            <person name="Mittelman R."/>
            <person name="Mlenga V."/>
            <person name="Montmayeur A."/>
            <person name="Mulrain L."/>
            <person name="Navidi A."/>
            <person name="Naylor J."/>
            <person name="Negash T."/>
            <person name="Nguyen T."/>
            <person name="Nguyen N."/>
            <person name="Nicol R."/>
            <person name="Norbu C."/>
            <person name="Norbu N."/>
            <person name="Novod N."/>
            <person name="O'Neill B."/>
            <person name="Osman S."/>
            <person name="Markiewicz E."/>
            <person name="Oyono O.L."/>
            <person name="Patti C."/>
            <person name="Phunkhang P."/>
            <person name="Pierre F."/>
            <person name="Priest M."/>
            <person name="Raghuraman S."/>
            <person name="Rege F."/>
            <person name="Reyes R."/>
            <person name="Rise C."/>
            <person name="Rogov P."/>
            <person name="Ross K."/>
            <person name="Ryan E."/>
            <person name="Settipalli S."/>
            <person name="Shea T."/>
            <person name="Sherpa N."/>
            <person name="Shi L."/>
            <person name="Shih D."/>
            <person name="Sparrow T."/>
            <person name="Spaulding J."/>
            <person name="Stalker J."/>
            <person name="Stange-Thomann N."/>
            <person name="Stavropoulos S."/>
            <person name="Stone C."/>
            <person name="Strader C."/>
            <person name="Tesfaye S."/>
            <person name="Thomson T."/>
            <person name="Thoulutsang Y."/>
            <person name="Thoulutsang D."/>
            <person name="Topham K."/>
            <person name="Topping I."/>
            <person name="Tsamla T."/>
            <person name="Vassiliev H."/>
            <person name="Vo A."/>
            <person name="Wangchuk T."/>
            <person name="Wangdi T."/>
            <person name="Weiand M."/>
            <person name="Wilkinson J."/>
            <person name="Wilson A."/>
            <person name="Yadav S."/>
            <person name="Young G."/>
            <person name="Yu Q."/>
            <person name="Zembek L."/>
            <person name="Zhong D."/>
            <person name="Zimmer A."/>
            <person name="Zwirko Z."/>
            <person name="Jaffe D.B."/>
            <person name="Alvarez P."/>
            <person name="Brockman W."/>
            <person name="Butler J."/>
            <person name="Chin C."/>
            <person name="Gnerre S."/>
            <person name="Grabherr M."/>
            <person name="Kleber M."/>
            <person name="Mauceli E."/>
            <person name="MacCallum I."/>
        </authorList>
    </citation>
    <scope>NUCLEOTIDE SEQUENCE [LARGE SCALE GENOMIC DNA]</scope>
    <source>
        <strain evidence="3">MSH-3 / Tucson 14011-0111.49</strain>
    </source>
</reference>
<proteinExistence type="predicted"/>
<evidence type="ECO:0000256" key="1">
    <source>
        <dbReference type="SAM" id="MobiDB-lite"/>
    </source>
</evidence>
<dbReference type="GO" id="GO:0003700">
    <property type="term" value="F:DNA-binding transcription factor activity"/>
    <property type="evidence" value="ECO:0007669"/>
    <property type="project" value="EnsemblMetazoa"/>
</dbReference>
<organism evidence="3">
    <name type="scientific">Drosophila persimilis</name>
    <name type="common">Fruit fly</name>
    <dbReference type="NCBI Taxonomy" id="7234"/>
    <lineage>
        <taxon>Eukaryota</taxon>
        <taxon>Metazoa</taxon>
        <taxon>Ecdysozoa</taxon>
        <taxon>Arthropoda</taxon>
        <taxon>Hexapoda</taxon>
        <taxon>Insecta</taxon>
        <taxon>Pterygota</taxon>
        <taxon>Neoptera</taxon>
        <taxon>Endopterygota</taxon>
        <taxon>Diptera</taxon>
        <taxon>Brachycera</taxon>
        <taxon>Muscomorpha</taxon>
        <taxon>Ephydroidea</taxon>
        <taxon>Drosophilidae</taxon>
        <taxon>Drosophila</taxon>
        <taxon>Sophophora</taxon>
    </lineage>
</organism>
<dbReference type="STRING" id="7234.B4IS21"/>
<dbReference type="GO" id="GO:0008344">
    <property type="term" value="P:adult locomotory behavior"/>
    <property type="evidence" value="ECO:0007669"/>
    <property type="project" value="EnsemblMetazoa"/>
</dbReference>
<dbReference type="GO" id="GO:0045944">
    <property type="term" value="P:positive regulation of transcription by RNA polymerase II"/>
    <property type="evidence" value="ECO:0007669"/>
    <property type="project" value="EnsemblMetazoa"/>
</dbReference>